<sequence length="230" mass="27066">MGKHCFCLDRDKGFMICCDLCKRWFHGECVQITLKKAKMVDHWNCIWCSQSKQAEESLIEKFTRDMERFKSQVKAEMLLELQVMKDQILTDKTSEQQQISELEKLKKENDLIQLNLTHLQELVALKEVMISDLQREKEESQIVIAGLKTELENLKKENKQVALKQTMIDNLQREREKAQVEIEKLLRENTMKLVLKEQTKNKKTCLAKKSRLSLSSSQPTIKRYIDDDSD</sequence>
<evidence type="ECO:0000313" key="9">
    <source>
        <dbReference type="EMBL" id="KAK3931530.1"/>
    </source>
</evidence>
<dbReference type="Proteomes" id="UP001219518">
    <property type="component" value="Unassembled WGS sequence"/>
</dbReference>
<feature type="domain" description="PHD-type" evidence="8">
    <location>
        <begin position="2"/>
        <end position="51"/>
    </location>
</feature>
<proteinExistence type="predicted"/>
<evidence type="ECO:0000256" key="2">
    <source>
        <dbReference type="ARBA" id="ARBA00022723"/>
    </source>
</evidence>
<keyword evidence="4" id="KW-0862">Zinc</keyword>
<dbReference type="InterPro" id="IPR011011">
    <property type="entry name" value="Znf_FYVE_PHD"/>
</dbReference>
<dbReference type="EMBL" id="JAHWGI010001426">
    <property type="protein sequence ID" value="KAK3931530.1"/>
    <property type="molecule type" value="Genomic_DNA"/>
</dbReference>
<gene>
    <name evidence="9" type="ORF">KUF71_006548</name>
</gene>
<dbReference type="PANTHER" id="PTHR46174">
    <property type="entry name" value="CXXC-TYPE ZINC FINGER PROTEIN 1"/>
    <property type="match status" value="1"/>
</dbReference>
<evidence type="ECO:0000256" key="7">
    <source>
        <dbReference type="SAM" id="Coils"/>
    </source>
</evidence>
<accession>A0AAE1I382</accession>
<name>A0AAE1I382_9NEOP</name>
<evidence type="ECO:0000256" key="3">
    <source>
        <dbReference type="ARBA" id="ARBA00022771"/>
    </source>
</evidence>
<keyword evidence="5" id="KW-0539">Nucleus</keyword>
<protein>
    <submittedName>
        <fullName evidence="9">PHD finger protein ALFIN-LIKE 7</fullName>
    </submittedName>
</protein>
<dbReference type="GO" id="GO:0048188">
    <property type="term" value="C:Set1C/COMPASS complex"/>
    <property type="evidence" value="ECO:0007669"/>
    <property type="project" value="InterPro"/>
</dbReference>
<keyword evidence="3 6" id="KW-0863">Zinc-finger</keyword>
<evidence type="ECO:0000256" key="4">
    <source>
        <dbReference type="ARBA" id="ARBA00022833"/>
    </source>
</evidence>
<dbReference type="InterPro" id="IPR037869">
    <property type="entry name" value="Spp1/CFP1"/>
</dbReference>
<reference evidence="9" key="2">
    <citation type="journal article" date="2023" name="BMC Genomics">
        <title>Pest status, molecular evolution, and epigenetic factors derived from the genome assembly of Frankliniella fusca, a thysanopteran phytovirus vector.</title>
        <authorList>
            <person name="Catto M.A."/>
            <person name="Labadie P.E."/>
            <person name="Jacobson A.L."/>
            <person name="Kennedy G.G."/>
            <person name="Srinivasan R."/>
            <person name="Hunt B.G."/>
        </authorList>
    </citation>
    <scope>NUCLEOTIDE SEQUENCE</scope>
    <source>
        <strain evidence="9">PL_HMW_Pooled</strain>
    </source>
</reference>
<dbReference type="GO" id="GO:0045893">
    <property type="term" value="P:positive regulation of DNA-templated transcription"/>
    <property type="evidence" value="ECO:0007669"/>
    <property type="project" value="TreeGrafter"/>
</dbReference>
<reference evidence="9" key="1">
    <citation type="submission" date="2021-07" db="EMBL/GenBank/DDBJ databases">
        <authorList>
            <person name="Catto M.A."/>
            <person name="Jacobson A."/>
            <person name="Kennedy G."/>
            <person name="Labadie P."/>
            <person name="Hunt B.G."/>
            <person name="Srinivasan R."/>
        </authorList>
    </citation>
    <scope>NUCLEOTIDE SEQUENCE</scope>
    <source>
        <strain evidence="9">PL_HMW_Pooled</strain>
        <tissue evidence="9">Head</tissue>
    </source>
</reference>
<dbReference type="SUPFAM" id="SSF57903">
    <property type="entry name" value="FYVE/PHD zinc finger"/>
    <property type="match status" value="1"/>
</dbReference>
<evidence type="ECO:0000256" key="6">
    <source>
        <dbReference type="PROSITE-ProRule" id="PRU00146"/>
    </source>
</evidence>
<dbReference type="PROSITE" id="PS01359">
    <property type="entry name" value="ZF_PHD_1"/>
    <property type="match status" value="1"/>
</dbReference>
<comment type="caution">
    <text evidence="9">The sequence shown here is derived from an EMBL/GenBank/DDBJ whole genome shotgun (WGS) entry which is preliminary data.</text>
</comment>
<dbReference type="PANTHER" id="PTHR46174:SF1">
    <property type="entry name" value="CXXC-TYPE ZINC FINGER PROTEIN 1"/>
    <property type="match status" value="1"/>
</dbReference>
<dbReference type="InterPro" id="IPR013083">
    <property type="entry name" value="Znf_RING/FYVE/PHD"/>
</dbReference>
<dbReference type="PROSITE" id="PS50016">
    <property type="entry name" value="ZF_PHD_2"/>
    <property type="match status" value="1"/>
</dbReference>
<keyword evidence="2" id="KW-0479">Metal-binding</keyword>
<dbReference type="InterPro" id="IPR001965">
    <property type="entry name" value="Znf_PHD"/>
</dbReference>
<dbReference type="AlphaFoldDB" id="A0AAE1I382"/>
<comment type="subcellular location">
    <subcellularLocation>
        <location evidence="1">Nucleus</location>
    </subcellularLocation>
</comment>
<dbReference type="InterPro" id="IPR019787">
    <property type="entry name" value="Znf_PHD-finger"/>
</dbReference>
<dbReference type="Gene3D" id="3.30.40.10">
    <property type="entry name" value="Zinc/RING finger domain, C3HC4 (zinc finger)"/>
    <property type="match status" value="1"/>
</dbReference>
<dbReference type="SMART" id="SM00249">
    <property type="entry name" value="PHD"/>
    <property type="match status" value="1"/>
</dbReference>
<evidence type="ECO:0000313" key="10">
    <source>
        <dbReference type="Proteomes" id="UP001219518"/>
    </source>
</evidence>
<feature type="coiled-coil region" evidence="7">
    <location>
        <begin position="52"/>
        <end position="188"/>
    </location>
</feature>
<dbReference type="GO" id="GO:0008270">
    <property type="term" value="F:zinc ion binding"/>
    <property type="evidence" value="ECO:0007669"/>
    <property type="project" value="UniProtKB-KW"/>
</dbReference>
<keyword evidence="10" id="KW-1185">Reference proteome</keyword>
<evidence type="ECO:0000256" key="1">
    <source>
        <dbReference type="ARBA" id="ARBA00004123"/>
    </source>
</evidence>
<keyword evidence="7" id="KW-0175">Coiled coil</keyword>
<evidence type="ECO:0000259" key="8">
    <source>
        <dbReference type="PROSITE" id="PS50016"/>
    </source>
</evidence>
<organism evidence="9 10">
    <name type="scientific">Frankliniella fusca</name>
    <dbReference type="NCBI Taxonomy" id="407009"/>
    <lineage>
        <taxon>Eukaryota</taxon>
        <taxon>Metazoa</taxon>
        <taxon>Ecdysozoa</taxon>
        <taxon>Arthropoda</taxon>
        <taxon>Hexapoda</taxon>
        <taxon>Insecta</taxon>
        <taxon>Pterygota</taxon>
        <taxon>Neoptera</taxon>
        <taxon>Paraneoptera</taxon>
        <taxon>Thysanoptera</taxon>
        <taxon>Terebrantia</taxon>
        <taxon>Thripoidea</taxon>
        <taxon>Thripidae</taxon>
        <taxon>Frankliniella</taxon>
    </lineage>
</organism>
<dbReference type="Pfam" id="PF00628">
    <property type="entry name" value="PHD"/>
    <property type="match status" value="1"/>
</dbReference>
<dbReference type="InterPro" id="IPR019786">
    <property type="entry name" value="Zinc_finger_PHD-type_CS"/>
</dbReference>
<evidence type="ECO:0000256" key="5">
    <source>
        <dbReference type="ARBA" id="ARBA00023242"/>
    </source>
</evidence>